<gene>
    <name evidence="1" type="ORF">P5673_012041</name>
</gene>
<protein>
    <submittedName>
        <fullName evidence="1">Uncharacterized protein</fullName>
    </submittedName>
</protein>
<sequence length="444" mass="49146">MASRIAAYEGGNFSDCACFLRNSVHRSSLTVLIGVLGTYSLHTSFSMAAMVSAVGKPLVPSLDRASMVASRLHQAHEESSLCQLLPENSEDTFGNNIGLYRDDGLVFLDTKSGRLSDKARKDLTNAFDELGLNITPQANQLSTNFPDITFDLSNGVLVFGKPIICGIADSSAPKENHKREYSGMKIVLLLLDVDHLPQISRTLQSGILYVLNAKTATNKNYELLPTFSFGNNTISVTKEARNLGVMFDENLTSMSQINLICKKAMLAIRSIGRTKKYLSKDHLACVVNAFVIPHLDYCNGVLFGLPKSQLDKLQRIQNVAARLVKGVRKQDHITPTLKALHWLPVEKRIIFKILLMTYKALNGLAPSYLITLITPYHPTRKLWSASRSTLQVPCVKTSTYGDRAFSSAAPKLWNSLPDHIKSKHTLTSFKSSLKTFLFKLAYSC</sequence>
<accession>A0AAD9QNG7</accession>
<dbReference type="PANTHER" id="PTHR33332">
    <property type="entry name" value="REVERSE TRANSCRIPTASE DOMAIN-CONTAINING PROTEIN"/>
    <property type="match status" value="1"/>
</dbReference>
<dbReference type="EMBL" id="JARQWQ010000022">
    <property type="protein sequence ID" value="KAK2564584.1"/>
    <property type="molecule type" value="Genomic_DNA"/>
</dbReference>
<comment type="caution">
    <text evidence="1">The sequence shown here is derived from an EMBL/GenBank/DDBJ whole genome shotgun (WGS) entry which is preliminary data.</text>
</comment>
<name>A0AAD9QNG7_ACRCE</name>
<reference evidence="1" key="2">
    <citation type="journal article" date="2023" name="Science">
        <title>Genomic signatures of disease resistance in endangered staghorn corals.</title>
        <authorList>
            <person name="Vollmer S.V."/>
            <person name="Selwyn J.D."/>
            <person name="Despard B.A."/>
            <person name="Roesel C.L."/>
        </authorList>
    </citation>
    <scope>NUCLEOTIDE SEQUENCE</scope>
    <source>
        <strain evidence="1">K2</strain>
    </source>
</reference>
<dbReference type="AlphaFoldDB" id="A0AAD9QNG7"/>
<dbReference type="Proteomes" id="UP001249851">
    <property type="component" value="Unassembled WGS sequence"/>
</dbReference>
<evidence type="ECO:0000313" key="1">
    <source>
        <dbReference type="EMBL" id="KAK2564584.1"/>
    </source>
</evidence>
<proteinExistence type="predicted"/>
<keyword evidence="2" id="KW-1185">Reference proteome</keyword>
<reference evidence="1" key="1">
    <citation type="journal article" date="2023" name="G3 (Bethesda)">
        <title>Whole genome assembly and annotation of the endangered Caribbean coral Acropora cervicornis.</title>
        <authorList>
            <person name="Selwyn J.D."/>
            <person name="Vollmer S.V."/>
        </authorList>
    </citation>
    <scope>NUCLEOTIDE SEQUENCE</scope>
    <source>
        <strain evidence="1">K2</strain>
    </source>
</reference>
<evidence type="ECO:0000313" key="2">
    <source>
        <dbReference type="Proteomes" id="UP001249851"/>
    </source>
</evidence>
<organism evidence="1 2">
    <name type="scientific">Acropora cervicornis</name>
    <name type="common">Staghorn coral</name>
    <dbReference type="NCBI Taxonomy" id="6130"/>
    <lineage>
        <taxon>Eukaryota</taxon>
        <taxon>Metazoa</taxon>
        <taxon>Cnidaria</taxon>
        <taxon>Anthozoa</taxon>
        <taxon>Hexacorallia</taxon>
        <taxon>Scleractinia</taxon>
        <taxon>Astrocoeniina</taxon>
        <taxon>Acroporidae</taxon>
        <taxon>Acropora</taxon>
    </lineage>
</organism>